<dbReference type="AlphaFoldDB" id="A0AAW2TUL6"/>
<sequence>MSLKHSATLKLCRWLPGCPLPQLVEDPPLPLWHRCHHPPKKINPTLRQTSSSEDPAPRGHTPSENEALHPEGVPLRK</sequence>
<evidence type="ECO:0000256" key="1">
    <source>
        <dbReference type="SAM" id="MobiDB-lite"/>
    </source>
</evidence>
<feature type="compositionally biased region" description="Basic and acidic residues" evidence="1">
    <location>
        <begin position="55"/>
        <end position="69"/>
    </location>
</feature>
<reference evidence="2" key="1">
    <citation type="submission" date="2020-06" db="EMBL/GenBank/DDBJ databases">
        <authorList>
            <person name="Li T."/>
            <person name="Hu X."/>
            <person name="Zhang T."/>
            <person name="Song X."/>
            <person name="Zhang H."/>
            <person name="Dai N."/>
            <person name="Sheng W."/>
            <person name="Hou X."/>
            <person name="Wei L."/>
        </authorList>
    </citation>
    <scope>NUCLEOTIDE SEQUENCE</scope>
    <source>
        <strain evidence="2">G02</strain>
        <tissue evidence="2">Leaf</tissue>
    </source>
</reference>
<gene>
    <name evidence="2" type="ORF">Sradi_1758100</name>
</gene>
<organism evidence="2">
    <name type="scientific">Sesamum radiatum</name>
    <name type="common">Black benniseed</name>
    <dbReference type="NCBI Taxonomy" id="300843"/>
    <lineage>
        <taxon>Eukaryota</taxon>
        <taxon>Viridiplantae</taxon>
        <taxon>Streptophyta</taxon>
        <taxon>Embryophyta</taxon>
        <taxon>Tracheophyta</taxon>
        <taxon>Spermatophyta</taxon>
        <taxon>Magnoliopsida</taxon>
        <taxon>eudicotyledons</taxon>
        <taxon>Gunneridae</taxon>
        <taxon>Pentapetalae</taxon>
        <taxon>asterids</taxon>
        <taxon>lamiids</taxon>
        <taxon>Lamiales</taxon>
        <taxon>Pedaliaceae</taxon>
        <taxon>Sesamum</taxon>
    </lineage>
</organism>
<proteinExistence type="predicted"/>
<dbReference type="EMBL" id="JACGWJ010000007">
    <property type="protein sequence ID" value="KAL0408237.1"/>
    <property type="molecule type" value="Genomic_DNA"/>
</dbReference>
<comment type="caution">
    <text evidence="2">The sequence shown here is derived from an EMBL/GenBank/DDBJ whole genome shotgun (WGS) entry which is preliminary data.</text>
</comment>
<accession>A0AAW2TUL6</accession>
<name>A0AAW2TUL6_SESRA</name>
<reference evidence="2" key="2">
    <citation type="journal article" date="2024" name="Plant">
        <title>Genomic evolution and insights into agronomic trait innovations of Sesamum species.</title>
        <authorList>
            <person name="Miao H."/>
            <person name="Wang L."/>
            <person name="Qu L."/>
            <person name="Liu H."/>
            <person name="Sun Y."/>
            <person name="Le M."/>
            <person name="Wang Q."/>
            <person name="Wei S."/>
            <person name="Zheng Y."/>
            <person name="Lin W."/>
            <person name="Duan Y."/>
            <person name="Cao H."/>
            <person name="Xiong S."/>
            <person name="Wang X."/>
            <person name="Wei L."/>
            <person name="Li C."/>
            <person name="Ma Q."/>
            <person name="Ju M."/>
            <person name="Zhao R."/>
            <person name="Li G."/>
            <person name="Mu C."/>
            <person name="Tian Q."/>
            <person name="Mei H."/>
            <person name="Zhang T."/>
            <person name="Gao T."/>
            <person name="Zhang H."/>
        </authorList>
    </citation>
    <scope>NUCLEOTIDE SEQUENCE</scope>
    <source>
        <strain evidence="2">G02</strain>
    </source>
</reference>
<evidence type="ECO:0000313" key="2">
    <source>
        <dbReference type="EMBL" id="KAL0408237.1"/>
    </source>
</evidence>
<feature type="region of interest" description="Disordered" evidence="1">
    <location>
        <begin position="39"/>
        <end position="77"/>
    </location>
</feature>
<protein>
    <submittedName>
        <fullName evidence="2">Uncharacterized protein</fullName>
    </submittedName>
</protein>